<sequence>MIKTTLNRLKSQKGESLAETLVAVLIGGVSLLIFSSMLFSSKNIILKGDDYINEFYEQRNIVETRSGSPSSGVITISDRDGTRTSINVNMYKMYEGTENEIASYE</sequence>
<keyword evidence="1" id="KW-0472">Membrane</keyword>
<dbReference type="AlphaFoldDB" id="A0A9D9DYI9"/>
<evidence type="ECO:0000313" key="3">
    <source>
        <dbReference type="Proteomes" id="UP000823611"/>
    </source>
</evidence>
<comment type="caution">
    <text evidence="2">The sequence shown here is derived from an EMBL/GenBank/DDBJ whole genome shotgun (WGS) entry which is preliminary data.</text>
</comment>
<gene>
    <name evidence="2" type="ORF">IAC55_04550</name>
</gene>
<protein>
    <submittedName>
        <fullName evidence="2">Uncharacterized protein</fullName>
    </submittedName>
</protein>
<evidence type="ECO:0000313" key="2">
    <source>
        <dbReference type="EMBL" id="MBO8434575.1"/>
    </source>
</evidence>
<feature type="transmembrane region" description="Helical" evidence="1">
    <location>
        <begin position="20"/>
        <end position="39"/>
    </location>
</feature>
<organism evidence="2 3">
    <name type="scientific">Candidatus Fimicola merdigallinarum</name>
    <dbReference type="NCBI Taxonomy" id="2840819"/>
    <lineage>
        <taxon>Bacteria</taxon>
        <taxon>Bacillati</taxon>
        <taxon>Bacillota</taxon>
        <taxon>Clostridia</taxon>
        <taxon>Lachnospirales</taxon>
        <taxon>Lachnospiraceae</taxon>
        <taxon>Lachnospiraceae incertae sedis</taxon>
        <taxon>Candidatus Fimicola</taxon>
    </lineage>
</organism>
<keyword evidence="1" id="KW-1133">Transmembrane helix</keyword>
<dbReference type="Proteomes" id="UP000823611">
    <property type="component" value="Unassembled WGS sequence"/>
</dbReference>
<name>A0A9D9DYI9_9FIRM</name>
<accession>A0A9D9DYI9</accession>
<reference evidence="2" key="1">
    <citation type="submission" date="2020-10" db="EMBL/GenBank/DDBJ databases">
        <authorList>
            <person name="Gilroy R."/>
        </authorList>
    </citation>
    <scope>NUCLEOTIDE SEQUENCE</scope>
    <source>
        <strain evidence="2">F6-4510</strain>
    </source>
</reference>
<proteinExistence type="predicted"/>
<evidence type="ECO:0000256" key="1">
    <source>
        <dbReference type="SAM" id="Phobius"/>
    </source>
</evidence>
<reference evidence="2" key="2">
    <citation type="journal article" date="2021" name="PeerJ">
        <title>Extensive microbial diversity within the chicken gut microbiome revealed by metagenomics and culture.</title>
        <authorList>
            <person name="Gilroy R."/>
            <person name="Ravi A."/>
            <person name="Getino M."/>
            <person name="Pursley I."/>
            <person name="Horton D.L."/>
            <person name="Alikhan N.F."/>
            <person name="Baker D."/>
            <person name="Gharbi K."/>
            <person name="Hall N."/>
            <person name="Watson M."/>
            <person name="Adriaenssens E.M."/>
            <person name="Foster-Nyarko E."/>
            <person name="Jarju S."/>
            <person name="Secka A."/>
            <person name="Antonio M."/>
            <person name="Oren A."/>
            <person name="Chaudhuri R.R."/>
            <person name="La Ragione R."/>
            <person name="Hildebrand F."/>
            <person name="Pallen M.J."/>
        </authorList>
    </citation>
    <scope>NUCLEOTIDE SEQUENCE</scope>
    <source>
        <strain evidence="2">F6-4510</strain>
    </source>
</reference>
<keyword evidence="1" id="KW-0812">Transmembrane</keyword>
<dbReference type="EMBL" id="JADIMX010000085">
    <property type="protein sequence ID" value="MBO8434575.1"/>
    <property type="molecule type" value="Genomic_DNA"/>
</dbReference>